<gene>
    <name evidence="3" type="ORF">ERS852491_04885</name>
</gene>
<reference evidence="3 4" key="1">
    <citation type="submission" date="2015-09" db="EMBL/GenBank/DDBJ databases">
        <authorList>
            <consortium name="Pathogen Informatics"/>
        </authorList>
    </citation>
    <scope>NUCLEOTIDE SEQUENCE [LARGE SCALE GENOMIC DNA]</scope>
    <source>
        <strain evidence="3 4">2789STDY5834876</strain>
    </source>
</reference>
<accession>A0A174MF87</accession>
<keyword evidence="1" id="KW-0175">Coiled coil</keyword>
<dbReference type="AlphaFoldDB" id="A0A174MF87"/>
<evidence type="ECO:0000313" key="3">
    <source>
        <dbReference type="EMBL" id="CUP33417.1"/>
    </source>
</evidence>
<evidence type="ECO:0008006" key="5">
    <source>
        <dbReference type="Google" id="ProtNLM"/>
    </source>
</evidence>
<dbReference type="STRING" id="39482.ERS852491_04885"/>
<evidence type="ECO:0000313" key="4">
    <source>
        <dbReference type="Proteomes" id="UP000095544"/>
    </source>
</evidence>
<organism evidence="3 4">
    <name type="scientific">Faecalicatena contorta</name>
    <dbReference type="NCBI Taxonomy" id="39482"/>
    <lineage>
        <taxon>Bacteria</taxon>
        <taxon>Bacillati</taxon>
        <taxon>Bacillota</taxon>
        <taxon>Clostridia</taxon>
        <taxon>Lachnospirales</taxon>
        <taxon>Lachnospiraceae</taxon>
        <taxon>Faecalicatena</taxon>
    </lineage>
</organism>
<evidence type="ECO:0000256" key="1">
    <source>
        <dbReference type="SAM" id="Coils"/>
    </source>
</evidence>
<sequence length="206" mass="23149">MKLREFMQLQLFADEPAPAGPASQDPKPGDPENSKPADQKPDDPSHQPKYTDDDVDKILSQKFAEWQKKKEKELTEAQKLAQMDATQKAEYKAQQIEKELNALKEKNTLSEMSKTARKMLAEEEINLPDELLERLVSTDAEQTKTAVESFAKLFKDAVNESVKNSLKGPAPKTGTSGTTVTKEQIMAIKNPSERQRMIADNITLFQ</sequence>
<feature type="compositionally biased region" description="Basic and acidic residues" evidence="2">
    <location>
        <begin position="27"/>
        <end position="54"/>
    </location>
</feature>
<dbReference type="InterPro" id="IPR025580">
    <property type="entry name" value="Gp46"/>
</dbReference>
<feature type="coiled-coil region" evidence="1">
    <location>
        <begin position="86"/>
        <end position="113"/>
    </location>
</feature>
<dbReference type="OrthoDB" id="2064854at2"/>
<evidence type="ECO:0000256" key="2">
    <source>
        <dbReference type="SAM" id="MobiDB-lite"/>
    </source>
</evidence>
<proteinExistence type="predicted"/>
<dbReference type="EMBL" id="CYZU01000084">
    <property type="protein sequence ID" value="CUP33417.1"/>
    <property type="molecule type" value="Genomic_DNA"/>
</dbReference>
<name>A0A174MF87_9FIRM</name>
<feature type="region of interest" description="Disordered" evidence="2">
    <location>
        <begin position="1"/>
        <end position="54"/>
    </location>
</feature>
<dbReference type="RefSeq" id="WP_055155240.1">
    <property type="nucleotide sequence ID" value="NZ_CYZU01000084.1"/>
</dbReference>
<dbReference type="Proteomes" id="UP000095544">
    <property type="component" value="Unassembled WGS sequence"/>
</dbReference>
<dbReference type="Pfam" id="PF14265">
    <property type="entry name" value="DUF4355"/>
    <property type="match status" value="1"/>
</dbReference>
<protein>
    <recommendedName>
        <fullName evidence="5">DUF4355 domain-containing protein</fullName>
    </recommendedName>
</protein>